<evidence type="ECO:0000313" key="2">
    <source>
        <dbReference type="Proteomes" id="UP000595516"/>
    </source>
</evidence>
<organism evidence="1 2">
    <name type="scientific">Pseudomonas phage AIIMS-Pa-A1</name>
    <dbReference type="NCBI Taxonomy" id="2794941"/>
    <lineage>
        <taxon>Viruses</taxon>
        <taxon>Duplodnaviria</taxon>
        <taxon>Heunggongvirae</taxon>
        <taxon>Uroviricota</taxon>
        <taxon>Caudoviricetes</taxon>
        <taxon>Autographivirales</taxon>
        <taxon>Autoscriptoviridae</taxon>
        <taxon>Krylovirinae</taxon>
        <taxon>Phikmvvirus</taxon>
        <taxon>Phikmvvirus AIIMSPaA1</taxon>
    </lineage>
</organism>
<reference evidence="1 2" key="1">
    <citation type="submission" date="2020-10" db="EMBL/GenBank/DDBJ databases">
        <authorList>
            <person name="Rathor N."/>
            <person name="Chaudhry R."/>
        </authorList>
    </citation>
    <scope>NUCLEOTIDE SEQUENCE [LARGE SCALE GENOMIC DNA]</scope>
</reference>
<accession>A0A7T1TVZ1</accession>
<dbReference type="EMBL" id="MW117144">
    <property type="protein sequence ID" value="QPP21126.1"/>
    <property type="molecule type" value="Genomic_DNA"/>
</dbReference>
<gene>
    <name evidence="1" type="ORF">AIIMSPaA1_041</name>
</gene>
<protein>
    <submittedName>
        <fullName evidence="1">Uncharacterized protein</fullName>
    </submittedName>
</protein>
<evidence type="ECO:0000313" key="1">
    <source>
        <dbReference type="EMBL" id="QPP21126.1"/>
    </source>
</evidence>
<keyword evidence="2" id="KW-1185">Reference proteome</keyword>
<proteinExistence type="predicted"/>
<name>A0A7T1TVZ1_9CAUD</name>
<sequence length="42" mass="4809">MQQGDETAIDYHVVGQYLAGAAVFQTYDVVRVHKRLLQSMIR</sequence>
<dbReference type="Proteomes" id="UP000595516">
    <property type="component" value="Segment"/>
</dbReference>